<keyword evidence="3" id="KW-0963">Cytoplasm</keyword>
<dbReference type="InterPro" id="IPR051385">
    <property type="entry name" value="Ceramide-binding_SVF1"/>
</dbReference>
<feature type="domain" description="Svf1-like N-terminal" evidence="4">
    <location>
        <begin position="61"/>
        <end position="256"/>
    </location>
</feature>
<evidence type="ECO:0000256" key="1">
    <source>
        <dbReference type="ARBA" id="ARBA00004496"/>
    </source>
</evidence>
<comment type="caution">
    <text evidence="6">The sequence shown here is derived from an EMBL/GenBank/DDBJ whole genome shotgun (WGS) entry which is preliminary data.</text>
</comment>
<reference evidence="6 7" key="1">
    <citation type="submission" date="2019-01" db="EMBL/GenBank/DDBJ databases">
        <title>Draft Genome Sequencing of Zygosaccharomyces mellis Ca-7.</title>
        <authorList>
            <person name="Shiwa Y."/>
            <person name="Kanesaki Y."/>
            <person name="Ishige T."/>
            <person name="Mura K."/>
            <person name="Hori T."/>
            <person name="Tamura T."/>
        </authorList>
    </citation>
    <scope>NUCLEOTIDE SEQUENCE [LARGE SCALE GENOMIC DNA]</scope>
    <source>
        <strain evidence="6 7">Ca-7</strain>
    </source>
</reference>
<dbReference type="PANTHER" id="PTHR47107">
    <property type="entry name" value="SVF1-LIKE PROTEIN YDR222W-RELATED"/>
    <property type="match status" value="1"/>
</dbReference>
<protein>
    <submittedName>
        <fullName evidence="6">Uncharacterized protein</fullName>
    </submittedName>
</protein>
<dbReference type="Proteomes" id="UP000301737">
    <property type="component" value="Unassembled WGS sequence"/>
</dbReference>
<evidence type="ECO:0000313" key="7">
    <source>
        <dbReference type="Proteomes" id="UP000301737"/>
    </source>
</evidence>
<dbReference type="Pfam" id="PF17187">
    <property type="entry name" value="Svf1_C"/>
    <property type="match status" value="1"/>
</dbReference>
<comment type="similarity">
    <text evidence="2">Belongs to the SVF1 family.</text>
</comment>
<evidence type="ECO:0000259" key="4">
    <source>
        <dbReference type="Pfam" id="PF08622"/>
    </source>
</evidence>
<dbReference type="InterPro" id="IPR033394">
    <property type="entry name" value="Svf1-like_C"/>
</dbReference>
<dbReference type="GO" id="GO:0005737">
    <property type="term" value="C:cytoplasm"/>
    <property type="evidence" value="ECO:0007669"/>
    <property type="project" value="UniProtKB-SubCell"/>
</dbReference>
<evidence type="ECO:0000256" key="2">
    <source>
        <dbReference type="ARBA" id="ARBA00009069"/>
    </source>
</evidence>
<gene>
    <name evidence="6" type="ORF">ZYGM_004090</name>
</gene>
<evidence type="ECO:0000259" key="5">
    <source>
        <dbReference type="Pfam" id="PF17187"/>
    </source>
</evidence>
<accession>A0A4C2E8D2</accession>
<organism evidence="6 7">
    <name type="scientific">Zygosaccharomyces mellis</name>
    <dbReference type="NCBI Taxonomy" id="42258"/>
    <lineage>
        <taxon>Eukaryota</taxon>
        <taxon>Fungi</taxon>
        <taxon>Dikarya</taxon>
        <taxon>Ascomycota</taxon>
        <taxon>Saccharomycotina</taxon>
        <taxon>Saccharomycetes</taxon>
        <taxon>Saccharomycetales</taxon>
        <taxon>Saccharomycetaceae</taxon>
        <taxon>Zygosaccharomyces</taxon>
    </lineage>
</organism>
<keyword evidence="7" id="KW-1185">Reference proteome</keyword>
<dbReference type="EMBL" id="BIMX01000004">
    <property type="protein sequence ID" value="GCE98268.1"/>
    <property type="molecule type" value="Genomic_DNA"/>
</dbReference>
<comment type="subcellular location">
    <subcellularLocation>
        <location evidence="1">Cytoplasm</location>
    </subcellularLocation>
</comment>
<dbReference type="AlphaFoldDB" id="A0A4C2E8D2"/>
<feature type="domain" description="Svf1-like C-terminal" evidence="5">
    <location>
        <begin position="260"/>
        <end position="344"/>
    </location>
</feature>
<dbReference type="Pfam" id="PF08622">
    <property type="entry name" value="Svf1"/>
    <property type="match status" value="1"/>
</dbReference>
<sequence length="379" mass="43553">MFWNNRDKVRFVPVREVNSEDDYTIVDNLKQLGWYIKIPRKHLCKSNGIISAVRESTETKVETQTVYFTDLKSGRCGFIQLLYSNVVGGIYRGFQLNFKSFRCKESEEDEEKDSLTDVWESFKLRDIQEFSKLRVHSSHVTFAFKECLDSPAISKLEINVDIPVGNNTRELKINLLVNLYNGILINPDGCSYYLDKPLSKQEISAQRNVVHSERVVRHLFVPRIQCCGNISYVNSQSERIDFQLNEVPGLYIDAVQGLVPYKSASNWNFLCFQSLTTSLLCMEFTTTEEYNRTTVTTWCSTKNNQVKTVGSSINGKIVQFKATTKDNKTGYNYPTQIAFPMGFVEQNLRLVWPEILLTLNLTSTNTVKPQTMVKRRGSL</sequence>
<name>A0A4C2E8D2_9SACH</name>
<dbReference type="InterPro" id="IPR013931">
    <property type="entry name" value="Svf1-like_N"/>
</dbReference>
<dbReference type="OrthoDB" id="2590239at2759"/>
<dbReference type="PANTHER" id="PTHR47107:SF1">
    <property type="entry name" value="CERAMIDE-BINDING PROTEIN SVF1-RELATED"/>
    <property type="match status" value="1"/>
</dbReference>
<evidence type="ECO:0000313" key="6">
    <source>
        <dbReference type="EMBL" id="GCE98268.1"/>
    </source>
</evidence>
<dbReference type="GO" id="GO:0006979">
    <property type="term" value="P:response to oxidative stress"/>
    <property type="evidence" value="ECO:0007669"/>
    <property type="project" value="InterPro"/>
</dbReference>
<evidence type="ECO:0000256" key="3">
    <source>
        <dbReference type="ARBA" id="ARBA00022490"/>
    </source>
</evidence>
<proteinExistence type="inferred from homology"/>